<organism evidence="1 2">
    <name type="scientific">Clostridium neuense</name>
    <dbReference type="NCBI Taxonomy" id="1728934"/>
    <lineage>
        <taxon>Bacteria</taxon>
        <taxon>Bacillati</taxon>
        <taxon>Bacillota</taxon>
        <taxon>Clostridia</taxon>
        <taxon>Eubacteriales</taxon>
        <taxon>Clostridiaceae</taxon>
        <taxon>Clostridium</taxon>
    </lineage>
</organism>
<accession>A0ABW8TEA0</accession>
<evidence type="ECO:0000313" key="1">
    <source>
        <dbReference type="EMBL" id="MFL0250541.1"/>
    </source>
</evidence>
<dbReference type="Proteomes" id="UP001623592">
    <property type="component" value="Unassembled WGS sequence"/>
</dbReference>
<dbReference type="EMBL" id="JBJIAA010000006">
    <property type="protein sequence ID" value="MFL0250541.1"/>
    <property type="molecule type" value="Genomic_DNA"/>
</dbReference>
<proteinExistence type="predicted"/>
<protein>
    <submittedName>
        <fullName evidence="1">Uncharacterized protein</fullName>
    </submittedName>
</protein>
<reference evidence="1 2" key="1">
    <citation type="submission" date="2024-11" db="EMBL/GenBank/DDBJ databases">
        <authorList>
            <person name="Heng Y.C."/>
            <person name="Lim A.C.H."/>
            <person name="Lee J.K.Y."/>
            <person name="Kittelmann S."/>
        </authorList>
    </citation>
    <scope>NUCLEOTIDE SEQUENCE [LARGE SCALE GENOMIC DNA]</scope>
    <source>
        <strain evidence="1 2">WILCCON 0114</strain>
    </source>
</reference>
<keyword evidence="2" id="KW-1185">Reference proteome</keyword>
<dbReference type="RefSeq" id="WP_406787206.1">
    <property type="nucleotide sequence ID" value="NZ_JBJIAA010000006.1"/>
</dbReference>
<name>A0ABW8TEA0_9CLOT</name>
<evidence type="ECO:0000313" key="2">
    <source>
        <dbReference type="Proteomes" id="UP001623592"/>
    </source>
</evidence>
<sequence length="52" mass="6139">MIKVKVNFPEDEKILVDKMTEVIGEILIKKLNKEEMKKFIDILQKDDGKIHL</sequence>
<gene>
    <name evidence="1" type="ORF">ACJDT4_08925</name>
</gene>
<comment type="caution">
    <text evidence="1">The sequence shown here is derived from an EMBL/GenBank/DDBJ whole genome shotgun (WGS) entry which is preliminary data.</text>
</comment>